<dbReference type="PhylomeDB" id="B4HBS3"/>
<dbReference type="PANTHER" id="PTHR37984">
    <property type="entry name" value="PROTEIN CBG26694"/>
    <property type="match status" value="1"/>
</dbReference>
<sequence length="145" mass="16774">MVSWYRRFVLNFATVVQPMTNLLKKDQKWEWTDEQQQAFETLKERLTQAPVPACPDFAKRFILQTDASSYGLGAVLTQQIKRAERLIAYASRRLLKLRKPTGKRLLNAFEEMPELNALKEEQAWPIAPVAWQVSTPDPAKPTESR</sequence>
<reference evidence="4 5" key="1">
    <citation type="journal article" date="2007" name="Nature">
        <title>Evolution of genes and genomes on the Drosophila phylogeny.</title>
        <authorList>
            <consortium name="Drosophila 12 Genomes Consortium"/>
            <person name="Clark A.G."/>
            <person name="Eisen M.B."/>
            <person name="Smith D.R."/>
            <person name="Bergman C.M."/>
            <person name="Oliver B."/>
            <person name="Markow T.A."/>
            <person name="Kaufman T.C."/>
            <person name="Kellis M."/>
            <person name="Gelbart W."/>
            <person name="Iyer V.N."/>
            <person name="Pollard D.A."/>
            <person name="Sackton T.B."/>
            <person name="Larracuente A.M."/>
            <person name="Singh N.D."/>
            <person name="Abad J.P."/>
            <person name="Abt D.N."/>
            <person name="Adryan B."/>
            <person name="Aguade M."/>
            <person name="Akashi H."/>
            <person name="Anderson W.W."/>
            <person name="Aquadro C.F."/>
            <person name="Ardell D.H."/>
            <person name="Arguello R."/>
            <person name="Artieri C.G."/>
            <person name="Barbash D.A."/>
            <person name="Barker D."/>
            <person name="Barsanti P."/>
            <person name="Batterham P."/>
            <person name="Batzoglou S."/>
            <person name="Begun D."/>
            <person name="Bhutkar A."/>
            <person name="Blanco E."/>
            <person name="Bosak S.A."/>
            <person name="Bradley R.K."/>
            <person name="Brand A.D."/>
            <person name="Brent M.R."/>
            <person name="Brooks A.N."/>
            <person name="Brown R.H."/>
            <person name="Butlin R.K."/>
            <person name="Caggese C."/>
            <person name="Calvi B.R."/>
            <person name="Bernardo de Carvalho A."/>
            <person name="Caspi A."/>
            <person name="Castrezana S."/>
            <person name="Celniker S.E."/>
            <person name="Chang J.L."/>
            <person name="Chapple C."/>
            <person name="Chatterji S."/>
            <person name="Chinwalla A."/>
            <person name="Civetta A."/>
            <person name="Clifton S.W."/>
            <person name="Comeron J.M."/>
            <person name="Costello J.C."/>
            <person name="Coyne J.A."/>
            <person name="Daub J."/>
            <person name="David R.G."/>
            <person name="Delcher A.L."/>
            <person name="Delehaunty K."/>
            <person name="Do C.B."/>
            <person name="Ebling H."/>
            <person name="Edwards K."/>
            <person name="Eickbush T."/>
            <person name="Evans J.D."/>
            <person name="Filipski A."/>
            <person name="Findeiss S."/>
            <person name="Freyhult E."/>
            <person name="Fulton L."/>
            <person name="Fulton R."/>
            <person name="Garcia A.C."/>
            <person name="Gardiner A."/>
            <person name="Garfield D.A."/>
            <person name="Garvin B.E."/>
            <person name="Gibson G."/>
            <person name="Gilbert D."/>
            <person name="Gnerre S."/>
            <person name="Godfrey J."/>
            <person name="Good R."/>
            <person name="Gotea V."/>
            <person name="Gravely B."/>
            <person name="Greenberg A.J."/>
            <person name="Griffiths-Jones S."/>
            <person name="Gross S."/>
            <person name="Guigo R."/>
            <person name="Gustafson E.A."/>
            <person name="Haerty W."/>
            <person name="Hahn M.W."/>
            <person name="Halligan D.L."/>
            <person name="Halpern A.L."/>
            <person name="Halter G.M."/>
            <person name="Han M.V."/>
            <person name="Heger A."/>
            <person name="Hillier L."/>
            <person name="Hinrichs A.S."/>
            <person name="Holmes I."/>
            <person name="Hoskins R.A."/>
            <person name="Hubisz M.J."/>
            <person name="Hultmark D."/>
            <person name="Huntley M.A."/>
            <person name="Jaffe D.B."/>
            <person name="Jagadeeshan S."/>
            <person name="Jeck W.R."/>
            <person name="Johnson J."/>
            <person name="Jones C.D."/>
            <person name="Jordan W.C."/>
            <person name="Karpen G.H."/>
            <person name="Kataoka E."/>
            <person name="Keightley P.D."/>
            <person name="Kheradpour P."/>
            <person name="Kirkness E.F."/>
            <person name="Koerich L.B."/>
            <person name="Kristiansen K."/>
            <person name="Kudrna D."/>
            <person name="Kulathinal R.J."/>
            <person name="Kumar S."/>
            <person name="Kwok R."/>
            <person name="Lander E."/>
            <person name="Langley C.H."/>
            <person name="Lapoint R."/>
            <person name="Lazzaro B.P."/>
            <person name="Lee S.J."/>
            <person name="Levesque L."/>
            <person name="Li R."/>
            <person name="Lin C.F."/>
            <person name="Lin M.F."/>
            <person name="Lindblad-Toh K."/>
            <person name="Llopart A."/>
            <person name="Long M."/>
            <person name="Low L."/>
            <person name="Lozovsky E."/>
            <person name="Lu J."/>
            <person name="Luo M."/>
            <person name="Machado C.A."/>
            <person name="Makalowski W."/>
            <person name="Marzo M."/>
            <person name="Matsuda M."/>
            <person name="Matzkin L."/>
            <person name="McAllister B."/>
            <person name="McBride C.S."/>
            <person name="McKernan B."/>
            <person name="McKernan K."/>
            <person name="Mendez-Lago M."/>
            <person name="Minx P."/>
            <person name="Mollenhauer M.U."/>
            <person name="Montooth K."/>
            <person name="Mount S.M."/>
            <person name="Mu X."/>
            <person name="Myers E."/>
            <person name="Negre B."/>
            <person name="Newfeld S."/>
            <person name="Nielsen R."/>
            <person name="Noor M.A."/>
            <person name="O'Grady P."/>
            <person name="Pachter L."/>
            <person name="Papaceit M."/>
            <person name="Parisi M.J."/>
            <person name="Parisi M."/>
            <person name="Parts L."/>
            <person name="Pedersen J.S."/>
            <person name="Pesole G."/>
            <person name="Phillippy A.M."/>
            <person name="Ponting C.P."/>
            <person name="Pop M."/>
            <person name="Porcelli D."/>
            <person name="Powell J.R."/>
            <person name="Prohaska S."/>
            <person name="Pruitt K."/>
            <person name="Puig M."/>
            <person name="Quesneville H."/>
            <person name="Ram K.R."/>
            <person name="Rand D."/>
            <person name="Rasmussen M.D."/>
            <person name="Reed L.K."/>
            <person name="Reenan R."/>
            <person name="Reily A."/>
            <person name="Remington K.A."/>
            <person name="Rieger T.T."/>
            <person name="Ritchie M.G."/>
            <person name="Robin C."/>
            <person name="Rogers Y.H."/>
            <person name="Rohde C."/>
            <person name="Rozas J."/>
            <person name="Rubenfield M.J."/>
            <person name="Ruiz A."/>
            <person name="Russo S."/>
            <person name="Salzberg S.L."/>
            <person name="Sanchez-Gracia A."/>
            <person name="Saranga D.J."/>
            <person name="Sato H."/>
            <person name="Schaeffer S.W."/>
            <person name="Schatz M.C."/>
            <person name="Schlenke T."/>
            <person name="Schwartz R."/>
            <person name="Segarra C."/>
            <person name="Singh R.S."/>
            <person name="Sirot L."/>
            <person name="Sirota M."/>
            <person name="Sisneros N.B."/>
            <person name="Smith C.D."/>
            <person name="Smith T.F."/>
            <person name="Spieth J."/>
            <person name="Stage D.E."/>
            <person name="Stark A."/>
            <person name="Stephan W."/>
            <person name="Strausberg R.L."/>
            <person name="Strempel S."/>
            <person name="Sturgill D."/>
            <person name="Sutton G."/>
            <person name="Sutton G.G."/>
            <person name="Tao W."/>
            <person name="Teichmann S."/>
            <person name="Tobari Y.N."/>
            <person name="Tomimura Y."/>
            <person name="Tsolas J.M."/>
            <person name="Valente V.L."/>
            <person name="Venter E."/>
            <person name="Venter J.C."/>
            <person name="Vicario S."/>
            <person name="Vieira F.G."/>
            <person name="Vilella A.J."/>
            <person name="Villasante A."/>
            <person name="Walenz B."/>
            <person name="Wang J."/>
            <person name="Wasserman M."/>
            <person name="Watts T."/>
            <person name="Wilson D."/>
            <person name="Wilson R.K."/>
            <person name="Wing R.A."/>
            <person name="Wolfner M.F."/>
            <person name="Wong A."/>
            <person name="Wong G.K."/>
            <person name="Wu C.I."/>
            <person name="Wu G."/>
            <person name="Yamamoto D."/>
            <person name="Yang H.P."/>
            <person name="Yang S.P."/>
            <person name="Yorke J.A."/>
            <person name="Yoshida K."/>
            <person name="Zdobnov E."/>
            <person name="Zhang P."/>
            <person name="Zhang Y."/>
            <person name="Zimin A.V."/>
            <person name="Baldwin J."/>
            <person name="Abdouelleil A."/>
            <person name="Abdulkadir J."/>
            <person name="Abebe A."/>
            <person name="Abera B."/>
            <person name="Abreu J."/>
            <person name="Acer S.C."/>
            <person name="Aftuck L."/>
            <person name="Alexander A."/>
            <person name="An P."/>
            <person name="Anderson E."/>
            <person name="Anderson S."/>
            <person name="Arachi H."/>
            <person name="Azer M."/>
            <person name="Bachantsang P."/>
            <person name="Barry A."/>
            <person name="Bayul T."/>
            <person name="Berlin A."/>
            <person name="Bessette D."/>
            <person name="Bloom T."/>
            <person name="Blye J."/>
            <person name="Boguslavskiy L."/>
            <person name="Bonnet C."/>
            <person name="Boukhgalter B."/>
            <person name="Bourzgui I."/>
            <person name="Brown A."/>
            <person name="Cahill P."/>
            <person name="Channer S."/>
            <person name="Cheshatsang Y."/>
            <person name="Chuda L."/>
            <person name="Citroen M."/>
            <person name="Collymore A."/>
            <person name="Cooke P."/>
            <person name="Costello M."/>
            <person name="D'Aco K."/>
            <person name="Daza R."/>
            <person name="De Haan G."/>
            <person name="DeGray S."/>
            <person name="DeMaso C."/>
            <person name="Dhargay N."/>
            <person name="Dooley K."/>
            <person name="Dooley E."/>
            <person name="Doricent M."/>
            <person name="Dorje P."/>
            <person name="Dorjee K."/>
            <person name="Dupes A."/>
            <person name="Elong R."/>
            <person name="Falk J."/>
            <person name="Farina A."/>
            <person name="Faro S."/>
            <person name="Ferguson D."/>
            <person name="Fisher S."/>
            <person name="Foley C.D."/>
            <person name="Franke A."/>
            <person name="Friedrich D."/>
            <person name="Gadbois L."/>
            <person name="Gearin G."/>
            <person name="Gearin C.R."/>
            <person name="Giannoukos G."/>
            <person name="Goode T."/>
            <person name="Graham J."/>
            <person name="Grandbois E."/>
            <person name="Grewal S."/>
            <person name="Gyaltsen K."/>
            <person name="Hafez N."/>
            <person name="Hagos B."/>
            <person name="Hall J."/>
            <person name="Henson C."/>
            <person name="Hollinger A."/>
            <person name="Honan T."/>
            <person name="Huard M.D."/>
            <person name="Hughes L."/>
            <person name="Hurhula B."/>
            <person name="Husby M.E."/>
            <person name="Kamat A."/>
            <person name="Kanga B."/>
            <person name="Kashin S."/>
            <person name="Khazanovich D."/>
            <person name="Kisner P."/>
            <person name="Lance K."/>
            <person name="Lara M."/>
            <person name="Lee W."/>
            <person name="Lennon N."/>
            <person name="Letendre F."/>
            <person name="LeVine R."/>
            <person name="Lipovsky A."/>
            <person name="Liu X."/>
            <person name="Liu J."/>
            <person name="Liu S."/>
            <person name="Lokyitsang T."/>
            <person name="Lokyitsang Y."/>
            <person name="Lubonja R."/>
            <person name="Lui A."/>
            <person name="MacDonald P."/>
            <person name="Magnisalis V."/>
            <person name="Maru K."/>
            <person name="Matthews C."/>
            <person name="McCusker W."/>
            <person name="McDonough S."/>
            <person name="Mehta T."/>
            <person name="Meldrim J."/>
            <person name="Meneus L."/>
            <person name="Mihai O."/>
            <person name="Mihalev A."/>
            <person name="Mihova T."/>
            <person name="Mittelman R."/>
            <person name="Mlenga V."/>
            <person name="Montmayeur A."/>
            <person name="Mulrain L."/>
            <person name="Navidi A."/>
            <person name="Naylor J."/>
            <person name="Negash T."/>
            <person name="Nguyen T."/>
            <person name="Nguyen N."/>
            <person name="Nicol R."/>
            <person name="Norbu C."/>
            <person name="Norbu N."/>
            <person name="Novod N."/>
            <person name="O'Neill B."/>
            <person name="Osman S."/>
            <person name="Markiewicz E."/>
            <person name="Oyono O.L."/>
            <person name="Patti C."/>
            <person name="Phunkhang P."/>
            <person name="Pierre F."/>
            <person name="Priest M."/>
            <person name="Raghuraman S."/>
            <person name="Rege F."/>
            <person name="Reyes R."/>
            <person name="Rise C."/>
            <person name="Rogov P."/>
            <person name="Ross K."/>
            <person name="Ryan E."/>
            <person name="Settipalli S."/>
            <person name="Shea T."/>
            <person name="Sherpa N."/>
            <person name="Shi L."/>
            <person name="Shih D."/>
            <person name="Sparrow T."/>
            <person name="Spaulding J."/>
            <person name="Stalker J."/>
            <person name="Stange-Thomann N."/>
            <person name="Stavropoulos S."/>
            <person name="Stone C."/>
            <person name="Strader C."/>
            <person name="Tesfaye S."/>
            <person name="Thomson T."/>
            <person name="Thoulutsang Y."/>
            <person name="Thoulutsang D."/>
            <person name="Topham K."/>
            <person name="Topping I."/>
            <person name="Tsamla T."/>
            <person name="Vassiliev H."/>
            <person name="Vo A."/>
            <person name="Wangchuk T."/>
            <person name="Wangdi T."/>
            <person name="Weiand M."/>
            <person name="Wilkinson J."/>
            <person name="Wilson A."/>
            <person name="Yadav S."/>
            <person name="Young G."/>
            <person name="Yu Q."/>
            <person name="Zembek L."/>
            <person name="Zhong D."/>
            <person name="Zimmer A."/>
            <person name="Zwirko Z."/>
            <person name="Jaffe D.B."/>
            <person name="Alvarez P."/>
            <person name="Brockman W."/>
            <person name="Butler J."/>
            <person name="Chin C."/>
            <person name="Gnerre S."/>
            <person name="Grabherr M."/>
            <person name="Kleber M."/>
            <person name="Mauceli E."/>
            <person name="MacCallum I."/>
        </authorList>
    </citation>
    <scope>NUCLEOTIDE SEQUENCE [LARGE SCALE GENOMIC DNA]</scope>
    <source>
        <strain evidence="5">MSH-3 / Tucson 14011-0111.49</strain>
    </source>
</reference>
<proteinExistence type="predicted"/>
<dbReference type="Pfam" id="PF17919">
    <property type="entry name" value="RT_RNaseH_2"/>
    <property type="match status" value="1"/>
</dbReference>
<accession>B4HBS3</accession>
<dbReference type="GO" id="GO:0003964">
    <property type="term" value="F:RNA-directed DNA polymerase activity"/>
    <property type="evidence" value="ECO:0007669"/>
    <property type="project" value="UniProtKB-EC"/>
</dbReference>
<dbReference type="SUPFAM" id="SSF56672">
    <property type="entry name" value="DNA/RNA polymerases"/>
    <property type="match status" value="1"/>
</dbReference>
<dbReference type="OMA" id="MPRTEAM"/>
<organism evidence="5">
    <name type="scientific">Drosophila persimilis</name>
    <name type="common">Fruit fly</name>
    <dbReference type="NCBI Taxonomy" id="7234"/>
    <lineage>
        <taxon>Eukaryota</taxon>
        <taxon>Metazoa</taxon>
        <taxon>Ecdysozoa</taxon>
        <taxon>Arthropoda</taxon>
        <taxon>Hexapoda</taxon>
        <taxon>Insecta</taxon>
        <taxon>Pterygota</taxon>
        <taxon>Neoptera</taxon>
        <taxon>Endopterygota</taxon>
        <taxon>Diptera</taxon>
        <taxon>Brachycera</taxon>
        <taxon>Muscomorpha</taxon>
        <taxon>Ephydroidea</taxon>
        <taxon>Drosophilidae</taxon>
        <taxon>Drosophila</taxon>
        <taxon>Sophophora</taxon>
    </lineage>
</organism>
<dbReference type="InterPro" id="IPR043502">
    <property type="entry name" value="DNA/RNA_pol_sf"/>
</dbReference>
<protein>
    <recommendedName>
        <fullName evidence="1">RNA-directed DNA polymerase</fullName>
        <ecNumber evidence="1">2.7.7.49</ecNumber>
    </recommendedName>
</protein>
<dbReference type="AlphaFoldDB" id="B4HBS3"/>
<keyword evidence="5" id="KW-1185">Reference proteome</keyword>
<dbReference type="Gene3D" id="3.30.70.270">
    <property type="match status" value="1"/>
</dbReference>
<dbReference type="FunFam" id="3.30.70.270:FF:000020">
    <property type="entry name" value="Transposon Tf2-6 polyprotein-like Protein"/>
    <property type="match status" value="1"/>
</dbReference>
<dbReference type="EMBL" id="CH479264">
    <property type="protein sequence ID" value="EDW39495.1"/>
    <property type="molecule type" value="Genomic_DNA"/>
</dbReference>
<dbReference type="InterPro" id="IPR050951">
    <property type="entry name" value="Retrovirus_Pol_polyprotein"/>
</dbReference>
<dbReference type="PANTHER" id="PTHR37984:SF5">
    <property type="entry name" value="PROTEIN NYNRIN-LIKE"/>
    <property type="match status" value="1"/>
</dbReference>
<evidence type="ECO:0000313" key="5">
    <source>
        <dbReference type="Proteomes" id="UP000008744"/>
    </source>
</evidence>
<dbReference type="eggNOG" id="KOG0017">
    <property type="taxonomic scope" value="Eukaryota"/>
</dbReference>
<evidence type="ECO:0000256" key="2">
    <source>
        <dbReference type="ARBA" id="ARBA00023268"/>
    </source>
</evidence>
<evidence type="ECO:0000313" key="4">
    <source>
        <dbReference type="EMBL" id="EDW39495.1"/>
    </source>
</evidence>
<evidence type="ECO:0000259" key="3">
    <source>
        <dbReference type="Pfam" id="PF17919"/>
    </source>
</evidence>
<feature type="domain" description="Reverse transcriptase/retrotransposon-derived protein RNase H-like" evidence="3">
    <location>
        <begin position="31"/>
        <end position="97"/>
    </location>
</feature>
<dbReference type="EC" id="2.7.7.49" evidence="1"/>
<dbReference type="Proteomes" id="UP000008744">
    <property type="component" value="Unassembled WGS sequence"/>
</dbReference>
<name>B4HBS3_DROPE</name>
<dbReference type="InterPro" id="IPR041577">
    <property type="entry name" value="RT_RNaseH_2"/>
</dbReference>
<evidence type="ECO:0000256" key="1">
    <source>
        <dbReference type="ARBA" id="ARBA00012493"/>
    </source>
</evidence>
<dbReference type="SMR" id="B4HBS3"/>
<dbReference type="HOGENOM" id="CLU_1788870_0_0_1"/>
<dbReference type="STRING" id="7234.B4HBS3"/>
<gene>
    <name evidence="4" type="primary">Dper\GL15971</name>
    <name evidence="4" type="ORF">Dper_GL15971</name>
</gene>
<keyword evidence="2" id="KW-0511">Multifunctional enzyme</keyword>
<dbReference type="InterPro" id="IPR043128">
    <property type="entry name" value="Rev_trsase/Diguanyl_cyclase"/>
</dbReference>